<proteinExistence type="predicted"/>
<feature type="transmembrane region" description="Helical" evidence="1">
    <location>
        <begin position="206"/>
        <end position="224"/>
    </location>
</feature>
<sequence length="248" mass="26481">MRTIETSPQLYARTGGLLYLLIILFGGFAEGFVMNKLVVAGDAAATAQHILAAPGLWNLSVAGNLLVPVFAVAQAWIFYLLLRPVNKQLVLLSVFFMLVSLSVEAVSKLFLLAVMPILAGGNHPAAFDPLQAQALAHLSLIMHDIAFNIALIFFGFGCLVDGYLIFRSGYLPRLIGLLMQLAGLCYLAACLAALLAPAFADVITPAILVPSLVGEASLCLWLLIKGVNVAKWNERTSMAKASEALALI</sequence>
<organism evidence="2 3">
    <name type="scientific">Dyella soli</name>
    <dbReference type="NCBI Taxonomy" id="522319"/>
    <lineage>
        <taxon>Bacteria</taxon>
        <taxon>Pseudomonadati</taxon>
        <taxon>Pseudomonadota</taxon>
        <taxon>Gammaproteobacteria</taxon>
        <taxon>Lysobacterales</taxon>
        <taxon>Rhodanobacteraceae</taxon>
        <taxon>Dyella</taxon>
    </lineage>
</organism>
<name>A0A4R0YN33_9GAMM</name>
<keyword evidence="1" id="KW-1133">Transmembrane helix</keyword>
<comment type="caution">
    <text evidence="2">The sequence shown here is derived from an EMBL/GenBank/DDBJ whole genome shotgun (WGS) entry which is preliminary data.</text>
</comment>
<keyword evidence="3" id="KW-1185">Reference proteome</keyword>
<accession>A0A4R0YN33</accession>
<dbReference type="AlphaFoldDB" id="A0A4R0YN33"/>
<keyword evidence="1" id="KW-0472">Membrane</keyword>
<evidence type="ECO:0000256" key="1">
    <source>
        <dbReference type="SAM" id="Phobius"/>
    </source>
</evidence>
<protein>
    <submittedName>
        <fullName evidence="2">DUF4386 domain-containing protein</fullName>
    </submittedName>
</protein>
<reference evidence="2 3" key="1">
    <citation type="submission" date="2019-02" db="EMBL/GenBank/DDBJ databases">
        <title>Dyella amyloliquefaciens sp. nov., isolated from forest soil.</title>
        <authorList>
            <person name="Gao Z.-H."/>
            <person name="Qiu L.-H."/>
        </authorList>
    </citation>
    <scope>NUCLEOTIDE SEQUENCE [LARGE SCALE GENOMIC DNA]</scope>
    <source>
        <strain evidence="2 3">KACC 12747</strain>
    </source>
</reference>
<feature type="transmembrane region" description="Helical" evidence="1">
    <location>
        <begin position="61"/>
        <end position="82"/>
    </location>
</feature>
<feature type="transmembrane region" description="Helical" evidence="1">
    <location>
        <begin position="178"/>
        <end position="200"/>
    </location>
</feature>
<dbReference type="EMBL" id="SJTG01000002">
    <property type="protein sequence ID" value="TCI10329.1"/>
    <property type="molecule type" value="Genomic_DNA"/>
</dbReference>
<feature type="transmembrane region" description="Helical" evidence="1">
    <location>
        <begin position="145"/>
        <end position="166"/>
    </location>
</feature>
<feature type="transmembrane region" description="Helical" evidence="1">
    <location>
        <begin position="12"/>
        <end position="29"/>
    </location>
</feature>
<dbReference type="InterPro" id="IPR025495">
    <property type="entry name" value="DUF4386"/>
</dbReference>
<evidence type="ECO:0000313" key="3">
    <source>
        <dbReference type="Proteomes" id="UP000291822"/>
    </source>
</evidence>
<dbReference type="RefSeq" id="WP_131408244.1">
    <property type="nucleotide sequence ID" value="NZ_SJTG01000002.1"/>
</dbReference>
<evidence type="ECO:0000313" key="2">
    <source>
        <dbReference type="EMBL" id="TCI10329.1"/>
    </source>
</evidence>
<gene>
    <name evidence="2" type="ORF">EZM97_15655</name>
</gene>
<feature type="transmembrane region" description="Helical" evidence="1">
    <location>
        <begin position="89"/>
        <end position="119"/>
    </location>
</feature>
<dbReference type="Pfam" id="PF14329">
    <property type="entry name" value="DUF4386"/>
    <property type="match status" value="1"/>
</dbReference>
<dbReference type="Proteomes" id="UP000291822">
    <property type="component" value="Unassembled WGS sequence"/>
</dbReference>
<keyword evidence="1" id="KW-0812">Transmembrane</keyword>